<reference evidence="2 3" key="1">
    <citation type="submission" date="2015-09" db="EMBL/GenBank/DDBJ databases">
        <title>Draft genome of a European isolate of the apple canker pathogen Neonectria ditissima.</title>
        <authorList>
            <person name="Gomez-Cortecero A."/>
            <person name="Harrison R.J."/>
            <person name="Armitage A.D."/>
        </authorList>
    </citation>
    <scope>NUCLEOTIDE SEQUENCE [LARGE SCALE GENOMIC DNA]</scope>
    <source>
        <strain evidence="2 3">R09/05</strain>
    </source>
</reference>
<dbReference type="Proteomes" id="UP000050424">
    <property type="component" value="Unassembled WGS sequence"/>
</dbReference>
<feature type="chain" id="PRO_5006135038" evidence="1">
    <location>
        <begin position="20"/>
        <end position="138"/>
    </location>
</feature>
<dbReference type="EMBL" id="LKCW01000154">
    <property type="protein sequence ID" value="KPM37783.1"/>
    <property type="molecule type" value="Genomic_DNA"/>
</dbReference>
<organism evidence="2 3">
    <name type="scientific">Neonectria ditissima</name>
    <dbReference type="NCBI Taxonomy" id="78410"/>
    <lineage>
        <taxon>Eukaryota</taxon>
        <taxon>Fungi</taxon>
        <taxon>Dikarya</taxon>
        <taxon>Ascomycota</taxon>
        <taxon>Pezizomycotina</taxon>
        <taxon>Sordariomycetes</taxon>
        <taxon>Hypocreomycetidae</taxon>
        <taxon>Hypocreales</taxon>
        <taxon>Nectriaceae</taxon>
        <taxon>Neonectria</taxon>
    </lineage>
</organism>
<keyword evidence="1" id="KW-0732">Signal</keyword>
<comment type="caution">
    <text evidence="2">The sequence shown here is derived from an EMBL/GenBank/DDBJ whole genome shotgun (WGS) entry which is preliminary data.</text>
</comment>
<dbReference type="STRING" id="78410.A0A0P7AT89"/>
<evidence type="ECO:0000256" key="1">
    <source>
        <dbReference type="SAM" id="SignalP"/>
    </source>
</evidence>
<dbReference type="OrthoDB" id="4950117at2759"/>
<sequence length="138" mass="14522">MRFFALAAVLLGATTTVLTAPANERRNACCCCDVSIPAIICQEIDGDDCNCPSVVCPAGAPIVWDEAARLPQVGDVLEKPDDDEDYECCCCDPTVPATVCERRSAPEDCICLAVACPEDAPTLRAGDPYPTPTAAPES</sequence>
<name>A0A0P7AT89_9HYPO</name>
<evidence type="ECO:0000313" key="3">
    <source>
        <dbReference type="Proteomes" id="UP000050424"/>
    </source>
</evidence>
<evidence type="ECO:0000313" key="2">
    <source>
        <dbReference type="EMBL" id="KPM37783.1"/>
    </source>
</evidence>
<keyword evidence="3" id="KW-1185">Reference proteome</keyword>
<dbReference type="AlphaFoldDB" id="A0A0P7AT89"/>
<feature type="signal peptide" evidence="1">
    <location>
        <begin position="1"/>
        <end position="19"/>
    </location>
</feature>
<accession>A0A0P7AT89</accession>
<gene>
    <name evidence="2" type="ORF">AK830_g8781</name>
</gene>
<protein>
    <submittedName>
        <fullName evidence="2">Uncharacterized protein</fullName>
    </submittedName>
</protein>
<proteinExistence type="predicted"/>